<feature type="transmembrane region" description="Helical" evidence="8">
    <location>
        <begin position="198"/>
        <end position="219"/>
    </location>
</feature>
<gene>
    <name evidence="9" type="ORF">PECAL_6P08480</name>
</gene>
<keyword evidence="4" id="KW-0997">Cell inner membrane</keyword>
<keyword evidence="7 8" id="KW-0472">Membrane</keyword>
<dbReference type="AlphaFoldDB" id="A0A8J2X373"/>
<evidence type="ECO:0000256" key="1">
    <source>
        <dbReference type="ARBA" id="ARBA00004429"/>
    </source>
</evidence>
<accession>A0A8J2X373</accession>
<feature type="transmembrane region" description="Helical" evidence="8">
    <location>
        <begin position="274"/>
        <end position="294"/>
    </location>
</feature>
<evidence type="ECO:0000256" key="5">
    <source>
        <dbReference type="ARBA" id="ARBA00022692"/>
    </source>
</evidence>
<keyword evidence="2" id="KW-0813">Transport</keyword>
<evidence type="ECO:0000256" key="2">
    <source>
        <dbReference type="ARBA" id="ARBA00022448"/>
    </source>
</evidence>
<dbReference type="GO" id="GO:0003333">
    <property type="term" value="P:amino acid transmembrane transport"/>
    <property type="evidence" value="ECO:0007669"/>
    <property type="project" value="InterPro"/>
</dbReference>
<feature type="transmembrane region" description="Helical" evidence="8">
    <location>
        <begin position="239"/>
        <end position="262"/>
    </location>
</feature>
<keyword evidence="5 8" id="KW-0812">Transmembrane</keyword>
<comment type="caution">
    <text evidence="9">The sequence shown here is derived from an EMBL/GenBank/DDBJ whole genome shotgun (WGS) entry which is preliminary data.</text>
</comment>
<dbReference type="Proteomes" id="UP000789595">
    <property type="component" value="Unassembled WGS sequence"/>
</dbReference>
<reference evidence="9" key="1">
    <citation type="submission" date="2021-11" db="EMBL/GenBank/DDBJ databases">
        <authorList>
            <consortium name="Genoscope - CEA"/>
            <person name="William W."/>
        </authorList>
    </citation>
    <scope>NUCLEOTIDE SEQUENCE</scope>
</reference>
<evidence type="ECO:0000256" key="3">
    <source>
        <dbReference type="ARBA" id="ARBA00022475"/>
    </source>
</evidence>
<keyword evidence="3" id="KW-1003">Cell membrane</keyword>
<dbReference type="Pfam" id="PF03222">
    <property type="entry name" value="Trp_Tyr_perm"/>
    <property type="match status" value="1"/>
</dbReference>
<protein>
    <submittedName>
        <fullName evidence="9">Uncharacterized protein</fullName>
    </submittedName>
</protein>
<evidence type="ECO:0000313" key="10">
    <source>
        <dbReference type="Proteomes" id="UP000789595"/>
    </source>
</evidence>
<proteinExistence type="predicted"/>
<name>A0A8J2X373_9STRA</name>
<feature type="transmembrane region" description="Helical" evidence="8">
    <location>
        <begin position="380"/>
        <end position="401"/>
    </location>
</feature>
<dbReference type="PANTHER" id="PTHR32195">
    <property type="entry name" value="OS07G0662800 PROTEIN"/>
    <property type="match status" value="1"/>
</dbReference>
<evidence type="ECO:0000256" key="6">
    <source>
        <dbReference type="ARBA" id="ARBA00022989"/>
    </source>
</evidence>
<evidence type="ECO:0000256" key="7">
    <source>
        <dbReference type="ARBA" id="ARBA00023136"/>
    </source>
</evidence>
<feature type="transmembrane region" description="Helical" evidence="8">
    <location>
        <begin position="314"/>
        <end position="336"/>
    </location>
</feature>
<feature type="transmembrane region" description="Helical" evidence="8">
    <location>
        <begin position="47"/>
        <end position="64"/>
    </location>
</feature>
<feature type="transmembrane region" description="Helical" evidence="8">
    <location>
        <begin position="135"/>
        <end position="157"/>
    </location>
</feature>
<dbReference type="EMBL" id="CAKKNE010000006">
    <property type="protein sequence ID" value="CAH0379242.1"/>
    <property type="molecule type" value="Genomic_DNA"/>
</dbReference>
<dbReference type="PANTHER" id="PTHR32195:SF24">
    <property type="entry name" value="TRYPTOPHAN OR TYROSINE TRANSPORTER PROTEIN"/>
    <property type="match status" value="1"/>
</dbReference>
<evidence type="ECO:0000256" key="8">
    <source>
        <dbReference type="SAM" id="Phobius"/>
    </source>
</evidence>
<organism evidence="9 10">
    <name type="scientific">Pelagomonas calceolata</name>
    <dbReference type="NCBI Taxonomy" id="35677"/>
    <lineage>
        <taxon>Eukaryota</taxon>
        <taxon>Sar</taxon>
        <taxon>Stramenopiles</taxon>
        <taxon>Ochrophyta</taxon>
        <taxon>Pelagophyceae</taxon>
        <taxon>Pelagomonadales</taxon>
        <taxon>Pelagomonadaceae</taxon>
        <taxon>Pelagomonas</taxon>
    </lineage>
</organism>
<evidence type="ECO:0000256" key="4">
    <source>
        <dbReference type="ARBA" id="ARBA00022519"/>
    </source>
</evidence>
<keyword evidence="10" id="KW-1185">Reference proteome</keyword>
<evidence type="ECO:0000313" key="9">
    <source>
        <dbReference type="EMBL" id="CAH0379242.1"/>
    </source>
</evidence>
<sequence length="440" mass="45481">MRHILCLATGASALLAVPRPLHTRRRTTTTRATAITDEDPPPRSVAGTAALITGGAVGGGFLAVPRATRGLGLGPTAFALVSAWAWLGLCGVALAEGAVRSTEAAHDRDDYVDDEGLSVYGVALEATRHRRRKRVILPLSVMCFCLATFSSLGAQFAKSRELLGSVGALLNGVPAVTGIALTAYAAAFAFGDRIAHRIAYACTGTMAASFLFLVGRVAALPKVAATAPTSWRALLPSPGTPWAAAVVVQILCFGDVVGVAAARHEATPRRVPRALILGTVVPLAMALALALASSNLPGADPLSPLLKRGGMDAFTLRLFAASAVATTVIGLLLAASQLLSDVVCGFVGWCSERDRRIVRALATALPAVGSLGGDDAFYELLAFAGAVPVPLLYCVLPPFLLSSLRRRKVGRTTLLPGDAVILNALKLAGVAFVGTNVLVR</sequence>
<comment type="subcellular location">
    <subcellularLocation>
        <location evidence="1">Cell inner membrane</location>
        <topology evidence="1">Multi-pass membrane protein</topology>
    </subcellularLocation>
</comment>
<keyword evidence="6 8" id="KW-1133">Transmembrane helix</keyword>
<dbReference type="InterPro" id="IPR018227">
    <property type="entry name" value="Amino_acid_transport_2"/>
</dbReference>
<dbReference type="GO" id="GO:0005886">
    <property type="term" value="C:plasma membrane"/>
    <property type="evidence" value="ECO:0007669"/>
    <property type="project" value="UniProtKB-SubCell"/>
</dbReference>
<feature type="transmembrane region" description="Helical" evidence="8">
    <location>
        <begin position="169"/>
        <end position="191"/>
    </location>
</feature>